<organism evidence="2">
    <name type="scientific">bacterium 19PA01SH03</name>
    <dbReference type="NCBI Taxonomy" id="2920705"/>
    <lineage>
        <taxon>Bacteria</taxon>
    </lineage>
</organism>
<proteinExistence type="predicted"/>
<gene>
    <name evidence="2" type="ORF">MRN70_16360</name>
</gene>
<dbReference type="PANTHER" id="PTHR33877">
    <property type="entry name" value="SLL1193 PROTEIN"/>
    <property type="match status" value="1"/>
</dbReference>
<keyword evidence="2" id="KW-0540">Nuclease</keyword>
<evidence type="ECO:0000259" key="1">
    <source>
        <dbReference type="SMART" id="SM00507"/>
    </source>
</evidence>
<dbReference type="InterPro" id="IPR052892">
    <property type="entry name" value="NA-targeting_endonuclease"/>
</dbReference>
<evidence type="ECO:0000313" key="2">
    <source>
        <dbReference type="EMBL" id="XAG22759.1"/>
    </source>
</evidence>
<dbReference type="CDD" id="cd00085">
    <property type="entry name" value="HNHc"/>
    <property type="match status" value="1"/>
</dbReference>
<accession>A0AAU6SS15</accession>
<reference evidence="2" key="1">
    <citation type="submission" date="2022-03" db="EMBL/GenBank/DDBJ databases">
        <title>Sea Food Isolates.</title>
        <authorList>
            <person name="Li c."/>
        </authorList>
    </citation>
    <scope>NUCLEOTIDE SEQUENCE</scope>
    <source>
        <strain evidence="2">19PA01SH03</strain>
    </source>
</reference>
<keyword evidence="2" id="KW-0378">Hydrolase</keyword>
<keyword evidence="2" id="KW-0255">Endonuclease</keyword>
<dbReference type="Pfam" id="PF14279">
    <property type="entry name" value="HNH_5"/>
    <property type="match status" value="1"/>
</dbReference>
<protein>
    <submittedName>
        <fullName evidence="2">HNH endonuclease</fullName>
    </submittedName>
</protein>
<dbReference type="InterPro" id="IPR029471">
    <property type="entry name" value="HNH_5"/>
</dbReference>
<name>A0AAU6SS15_UNCXX</name>
<dbReference type="EMBL" id="CP095339">
    <property type="protein sequence ID" value="XAG22759.1"/>
    <property type="molecule type" value="Genomic_DNA"/>
</dbReference>
<feature type="domain" description="HNH nuclease" evidence="1">
    <location>
        <begin position="97"/>
        <end position="150"/>
    </location>
</feature>
<sequence length="206" mass="23718">MRKKVEERLNRLNKGCCPVHGGVMSQVGGWYENDQGINYTVVGCSRNACKIVARAFSYDGPWEIDEKYIHLFDENEVDPDFLDHTVKPNNRKSTVKKYRSDVFNKTSGFCYYCGVGLTLETLTVDHFVPESRGGETELSNLFPCCKTCNSSKGTKDIEEFRFLCQMQVFKKEHGVEFNRDQVNFLSKSGFDIQLNQHDFWYEENGA</sequence>
<dbReference type="Gene3D" id="1.10.30.50">
    <property type="match status" value="1"/>
</dbReference>
<dbReference type="GO" id="GO:0004519">
    <property type="term" value="F:endonuclease activity"/>
    <property type="evidence" value="ECO:0007669"/>
    <property type="project" value="UniProtKB-KW"/>
</dbReference>
<dbReference type="SMART" id="SM00507">
    <property type="entry name" value="HNHc"/>
    <property type="match status" value="1"/>
</dbReference>
<dbReference type="InterPro" id="IPR003615">
    <property type="entry name" value="HNH_nuc"/>
</dbReference>
<dbReference type="PANTHER" id="PTHR33877:SF1">
    <property type="entry name" value="TYPE IV METHYL-DIRECTED RESTRICTION ENZYME ECOKMCRA"/>
    <property type="match status" value="1"/>
</dbReference>
<dbReference type="AlphaFoldDB" id="A0AAU6SS15"/>